<dbReference type="Proteomes" id="UP001558534">
    <property type="component" value="Unassembled WGS sequence"/>
</dbReference>
<dbReference type="SUPFAM" id="SSF53955">
    <property type="entry name" value="Lysozyme-like"/>
    <property type="match status" value="1"/>
</dbReference>
<dbReference type="InterPro" id="IPR033907">
    <property type="entry name" value="Endolysin_autolysin"/>
</dbReference>
<dbReference type="CDD" id="cd00737">
    <property type="entry name" value="lyz_endolysin_autolysin"/>
    <property type="match status" value="1"/>
</dbReference>
<dbReference type="RefSeq" id="WP_368634612.1">
    <property type="nucleotide sequence ID" value="NZ_JBFRHK010000001.1"/>
</dbReference>
<dbReference type="EMBL" id="JBFRHK010000001">
    <property type="protein sequence ID" value="MEX3743562.1"/>
    <property type="molecule type" value="Genomic_DNA"/>
</dbReference>
<dbReference type="Pfam" id="PF00959">
    <property type="entry name" value="Phage_lysozyme"/>
    <property type="match status" value="1"/>
</dbReference>
<evidence type="ECO:0000256" key="2">
    <source>
        <dbReference type="ARBA" id="ARBA00022529"/>
    </source>
</evidence>
<evidence type="ECO:0000256" key="3">
    <source>
        <dbReference type="ARBA" id="ARBA00022638"/>
    </source>
</evidence>
<keyword evidence="5" id="KW-1035">Host cytoplasm</keyword>
<comment type="caution">
    <text evidence="8">The sequence shown here is derived from an EMBL/GenBank/DDBJ whole genome shotgun (WGS) entry which is preliminary data.</text>
</comment>
<evidence type="ECO:0000256" key="5">
    <source>
        <dbReference type="ARBA" id="ARBA00023200"/>
    </source>
</evidence>
<reference evidence="8 9" key="1">
    <citation type="submission" date="2024-07" db="EMBL/GenBank/DDBJ databases">
        <title>Characterization of a bacterium isolated from hydrolysated instant sea cucumber by whole-genome sequencing and metabolomics.</title>
        <authorList>
            <person name="Luo X."/>
            <person name="Zhang Z."/>
            <person name="Zheng Z."/>
            <person name="Zhang W."/>
            <person name="Ming T."/>
            <person name="Jiao L."/>
            <person name="Su X."/>
            <person name="Kong F."/>
            <person name="Xu J."/>
        </authorList>
    </citation>
    <scope>NUCLEOTIDE SEQUENCE [LARGE SCALE GENOMIC DNA]</scope>
    <source>
        <strain evidence="8 9">XL-2024</strain>
    </source>
</reference>
<evidence type="ECO:0000256" key="6">
    <source>
        <dbReference type="ARBA" id="ARBA00023295"/>
    </source>
</evidence>
<dbReference type="Gene3D" id="1.10.530.40">
    <property type="match status" value="1"/>
</dbReference>
<dbReference type="InterPro" id="IPR023347">
    <property type="entry name" value="Lysozyme_dom_sf"/>
</dbReference>
<proteinExistence type="inferred from homology"/>
<evidence type="ECO:0000313" key="8">
    <source>
        <dbReference type="EMBL" id="MEX3743562.1"/>
    </source>
</evidence>
<dbReference type="HAMAP" id="MF_04110">
    <property type="entry name" value="ENDOLYSIN_T4"/>
    <property type="match status" value="1"/>
</dbReference>
<dbReference type="PANTHER" id="PTHR38107:SF3">
    <property type="entry name" value="LYSOZYME RRRD-RELATED"/>
    <property type="match status" value="1"/>
</dbReference>
<protein>
    <recommendedName>
        <fullName evidence="7">Lysozyme</fullName>
        <ecNumber evidence="7">3.2.1.17</ecNumber>
    </recommendedName>
</protein>
<keyword evidence="9" id="KW-1185">Reference proteome</keyword>
<evidence type="ECO:0000313" key="9">
    <source>
        <dbReference type="Proteomes" id="UP001558534"/>
    </source>
</evidence>
<dbReference type="InterPro" id="IPR051018">
    <property type="entry name" value="Bacteriophage_GH24"/>
</dbReference>
<keyword evidence="3 7" id="KW-0081">Bacteriolytic enzyme</keyword>
<name>A0ABV3VSD2_9BACI</name>
<dbReference type="InterPro" id="IPR023346">
    <property type="entry name" value="Lysozyme-like_dom_sf"/>
</dbReference>
<organism evidence="8 9">
    <name type="scientific">Lysinibacillus xylanilyticus</name>
    <dbReference type="NCBI Taxonomy" id="582475"/>
    <lineage>
        <taxon>Bacteria</taxon>
        <taxon>Bacillati</taxon>
        <taxon>Bacillota</taxon>
        <taxon>Bacilli</taxon>
        <taxon>Bacillales</taxon>
        <taxon>Bacillaceae</taxon>
        <taxon>Lysinibacillus</taxon>
    </lineage>
</organism>
<evidence type="ECO:0000256" key="1">
    <source>
        <dbReference type="ARBA" id="ARBA00000632"/>
    </source>
</evidence>
<comment type="catalytic activity">
    <reaction evidence="1 7">
        <text>Hydrolysis of (1-&gt;4)-beta-linkages between N-acetylmuramic acid and N-acetyl-D-glucosamine residues in a peptidoglycan and between N-acetyl-D-glucosamine residues in chitodextrins.</text>
        <dbReference type="EC" id="3.2.1.17"/>
    </reaction>
</comment>
<gene>
    <name evidence="8" type="ORF">AB1300_00280</name>
</gene>
<evidence type="ECO:0000256" key="7">
    <source>
        <dbReference type="RuleBase" id="RU003788"/>
    </source>
</evidence>
<accession>A0ABV3VSD2</accession>
<sequence>MKISNAALNLVSKWEGFYTNAYLCPANVWTIGYGTTRWPNGQAVKKGQTIKKDEAWELLRKQVQEYANTIEQYVKVPLNQNQYDALASFQYNLGLHILKNSALLKYLNARQWDKAENEMLLYCNAGGKRLQGLVNRRKEDVALFKKAAVDVSNKIQYVEIGKNPEVPYPEWEL</sequence>
<dbReference type="InterPro" id="IPR034690">
    <property type="entry name" value="Endolysin_T4_type"/>
</dbReference>
<dbReference type="InterPro" id="IPR002196">
    <property type="entry name" value="Glyco_hydro_24"/>
</dbReference>
<dbReference type="PANTHER" id="PTHR38107">
    <property type="match status" value="1"/>
</dbReference>
<keyword evidence="6 7" id="KW-0326">Glycosidase</keyword>
<comment type="similarity">
    <text evidence="7">Belongs to the glycosyl hydrolase 24 family.</text>
</comment>
<keyword evidence="4 7" id="KW-0378">Hydrolase</keyword>
<keyword evidence="2 7" id="KW-0929">Antimicrobial</keyword>
<dbReference type="EC" id="3.2.1.17" evidence="7"/>
<evidence type="ECO:0000256" key="4">
    <source>
        <dbReference type="ARBA" id="ARBA00022801"/>
    </source>
</evidence>